<dbReference type="SUPFAM" id="SSF56112">
    <property type="entry name" value="Protein kinase-like (PK-like)"/>
    <property type="match status" value="1"/>
</dbReference>
<dbReference type="SMART" id="SM00220">
    <property type="entry name" value="S_TKc"/>
    <property type="match status" value="1"/>
</dbReference>
<dbReference type="VEuPathDB" id="FungiDB:HpaG800343"/>
<dbReference type="Gene3D" id="3.30.200.20">
    <property type="entry name" value="Phosphorylase Kinase, domain 1"/>
    <property type="match status" value="1"/>
</dbReference>
<feature type="compositionally biased region" description="Polar residues" evidence="2">
    <location>
        <begin position="1083"/>
        <end position="1098"/>
    </location>
</feature>
<dbReference type="InParanoid" id="M4B246"/>
<organism evidence="4 5">
    <name type="scientific">Hyaloperonospora arabidopsidis (strain Emoy2)</name>
    <name type="common">Downy mildew agent</name>
    <name type="synonym">Peronospora arabidopsidis</name>
    <dbReference type="NCBI Taxonomy" id="559515"/>
    <lineage>
        <taxon>Eukaryota</taxon>
        <taxon>Sar</taxon>
        <taxon>Stramenopiles</taxon>
        <taxon>Oomycota</taxon>
        <taxon>Peronosporomycetes</taxon>
        <taxon>Peronosporales</taxon>
        <taxon>Peronosporaceae</taxon>
        <taxon>Hyaloperonospora</taxon>
    </lineage>
</organism>
<dbReference type="AlphaFoldDB" id="M4B246"/>
<dbReference type="PANTHER" id="PTHR13902">
    <property type="entry name" value="SERINE/THREONINE-PROTEIN KINASE WNK WITH NO LYSINE -RELATED"/>
    <property type="match status" value="1"/>
</dbReference>
<dbReference type="STRING" id="559515.M4B246"/>
<dbReference type="EnsemblProtists" id="HpaT800343">
    <property type="protein sequence ID" value="HpaP800343"/>
    <property type="gene ID" value="HpaG800343"/>
</dbReference>
<evidence type="ECO:0000256" key="1">
    <source>
        <dbReference type="SAM" id="Coils"/>
    </source>
</evidence>
<feature type="region of interest" description="Disordered" evidence="2">
    <location>
        <begin position="1019"/>
        <end position="1062"/>
    </location>
</feature>
<reference evidence="4" key="2">
    <citation type="submission" date="2015-06" db="UniProtKB">
        <authorList>
            <consortium name="EnsemblProtists"/>
        </authorList>
    </citation>
    <scope>IDENTIFICATION</scope>
    <source>
        <strain evidence="4">Emoy2</strain>
    </source>
</reference>
<name>M4B246_HYAAE</name>
<dbReference type="InterPro" id="IPR008271">
    <property type="entry name" value="Ser/Thr_kinase_AS"/>
</dbReference>
<feature type="domain" description="Protein kinase" evidence="3">
    <location>
        <begin position="25"/>
        <end position="285"/>
    </location>
</feature>
<feature type="coiled-coil region" evidence="1">
    <location>
        <begin position="930"/>
        <end position="964"/>
    </location>
</feature>
<dbReference type="GO" id="GO:0004672">
    <property type="term" value="F:protein kinase activity"/>
    <property type="evidence" value="ECO:0007669"/>
    <property type="project" value="InterPro"/>
</dbReference>
<keyword evidence="1" id="KW-0175">Coiled coil</keyword>
<evidence type="ECO:0000256" key="2">
    <source>
        <dbReference type="SAM" id="MobiDB-lite"/>
    </source>
</evidence>
<dbReference type="OMA" id="DSHVDQF"/>
<feature type="compositionally biased region" description="Low complexity" evidence="2">
    <location>
        <begin position="840"/>
        <end position="850"/>
    </location>
</feature>
<feature type="region of interest" description="Disordered" evidence="2">
    <location>
        <begin position="804"/>
        <end position="873"/>
    </location>
</feature>
<dbReference type="CDD" id="cd13983">
    <property type="entry name" value="STKc_WNK"/>
    <property type="match status" value="1"/>
</dbReference>
<evidence type="ECO:0000313" key="4">
    <source>
        <dbReference type="EnsemblProtists" id="HpaP800343"/>
    </source>
</evidence>
<evidence type="ECO:0000313" key="5">
    <source>
        <dbReference type="Proteomes" id="UP000011713"/>
    </source>
</evidence>
<dbReference type="InterPro" id="IPR000719">
    <property type="entry name" value="Prot_kinase_dom"/>
</dbReference>
<dbReference type="FunFam" id="3.30.200.20:FF:000427">
    <property type="entry name" value="Wnk protein kinase"/>
    <property type="match status" value="1"/>
</dbReference>
<feature type="region of interest" description="Disordered" evidence="2">
    <location>
        <begin position="1079"/>
        <end position="1098"/>
    </location>
</feature>
<dbReference type="InterPro" id="IPR011009">
    <property type="entry name" value="Kinase-like_dom_sf"/>
</dbReference>
<accession>M4B246</accession>
<dbReference type="EMBL" id="JH597777">
    <property type="status" value="NOT_ANNOTATED_CDS"/>
    <property type="molecule type" value="Genomic_DNA"/>
</dbReference>
<evidence type="ECO:0000259" key="3">
    <source>
        <dbReference type="PROSITE" id="PS50011"/>
    </source>
</evidence>
<dbReference type="PROSITE" id="PS00108">
    <property type="entry name" value="PROTEIN_KINASE_ST"/>
    <property type="match status" value="1"/>
</dbReference>
<dbReference type="Pfam" id="PF00069">
    <property type="entry name" value="Pkinase"/>
    <property type="match status" value="1"/>
</dbReference>
<dbReference type="PROSITE" id="PS50011">
    <property type="entry name" value="PROTEIN_KINASE_DOM"/>
    <property type="match status" value="1"/>
</dbReference>
<dbReference type="InterPro" id="IPR050588">
    <property type="entry name" value="WNK_Ser-Thr_kinase"/>
</dbReference>
<feature type="compositionally biased region" description="Low complexity" evidence="2">
    <location>
        <begin position="1032"/>
        <end position="1048"/>
    </location>
</feature>
<dbReference type="Gene3D" id="1.10.510.10">
    <property type="entry name" value="Transferase(Phosphotransferase) domain 1"/>
    <property type="match status" value="1"/>
</dbReference>
<feature type="region of interest" description="Disordered" evidence="2">
    <location>
        <begin position="615"/>
        <end position="656"/>
    </location>
</feature>
<keyword evidence="5" id="KW-1185">Reference proteome</keyword>
<reference evidence="5" key="1">
    <citation type="journal article" date="2010" name="Science">
        <title>Signatures of adaptation to obligate biotrophy in the Hyaloperonospora arabidopsidis genome.</title>
        <authorList>
            <person name="Baxter L."/>
            <person name="Tripathy S."/>
            <person name="Ishaque N."/>
            <person name="Boot N."/>
            <person name="Cabral A."/>
            <person name="Kemen E."/>
            <person name="Thines M."/>
            <person name="Ah-Fong A."/>
            <person name="Anderson R."/>
            <person name="Badejoko W."/>
            <person name="Bittner-Eddy P."/>
            <person name="Boore J.L."/>
            <person name="Chibucos M.C."/>
            <person name="Coates M."/>
            <person name="Dehal P."/>
            <person name="Delehaunty K."/>
            <person name="Dong S."/>
            <person name="Downton P."/>
            <person name="Dumas B."/>
            <person name="Fabro G."/>
            <person name="Fronick C."/>
            <person name="Fuerstenberg S.I."/>
            <person name="Fulton L."/>
            <person name="Gaulin E."/>
            <person name="Govers F."/>
            <person name="Hughes L."/>
            <person name="Humphray S."/>
            <person name="Jiang R.H."/>
            <person name="Judelson H."/>
            <person name="Kamoun S."/>
            <person name="Kyung K."/>
            <person name="Meijer H."/>
            <person name="Minx P."/>
            <person name="Morris P."/>
            <person name="Nelson J."/>
            <person name="Phuntumart V."/>
            <person name="Qutob D."/>
            <person name="Rehmany A."/>
            <person name="Rougon-Cardoso A."/>
            <person name="Ryden P."/>
            <person name="Torto-Alalibo T."/>
            <person name="Studholme D."/>
            <person name="Wang Y."/>
            <person name="Win J."/>
            <person name="Wood J."/>
            <person name="Clifton S.W."/>
            <person name="Rogers J."/>
            <person name="Van den Ackerveken G."/>
            <person name="Jones J.D."/>
            <person name="McDowell J.M."/>
            <person name="Beynon J."/>
            <person name="Tyler B.M."/>
        </authorList>
    </citation>
    <scope>NUCLEOTIDE SEQUENCE [LARGE SCALE GENOMIC DNA]</scope>
    <source>
        <strain evidence="5">Emoy2</strain>
    </source>
</reference>
<dbReference type="Proteomes" id="UP000011713">
    <property type="component" value="Unassembled WGS sequence"/>
</dbReference>
<sequence length="1098" mass="118380">MEDSDVYVREEGDRPMEHSPRGRYIRFDIRLGTGAYKSVYKAYDTDQGIDVAWNAIDIGLLPSTEKTRIIQEVQLLQKLEHKNIINFYGSWFCKEKNQVVFITEIMTSGTLKSYIKRVQFIKWKIIKRWCIQILEGLHYLHSQNPPVIHRDLKCDNIFVNGNTGDLRIGDLGLSTQLAVDKRSKAQSVLGTPEFMAPELYDESYDEKVDIYAFGMCVLEMVTKEVPYSECINPAQIYKKVTAGIRPRGLQRVVSQAACDFIELCLSRGNGLVDVTAQYLLHHPFLKAQEDDNDMVECLDENKLERGAKEAQQRLERVAEESFAVEFNMEGGPKDDVVVAVSGRRTQFTSLSLEHDGTSAMCSVSGATSAPGSVTSASVSLPIVSEDVNMTGTNRLIMVSSAGAAARDGNIVTPSPSTGMVPQLSSGSVPVLTPTSLMLAPLLAPSPAPIRTPTPSPEESPKLTYSLSQPFINEMVSADEPLSKGKKSVDTHVDQFLATLPGSESAIQNTRINIMGGRGHRLDLENDVMPKYAESPVESPLSSSIETPGHLQSFAGEHTAAYTDAAEHSLSVSGMFMPQQQFEGQIPLMQLPERDMEPQVGLTRRASIHDPFNTVAASEAASRQPASSSPPQATSQSAASGANARKRTKRHEIKAVKDPDNEHSILLNLRIIIDGKSKEIKFPFNLFADSPHEVACELAVDVGILEPDLEDIADSIRFLVTEGKINNLSDVQEDVWEEAPEPHSFSSIPFPNVSKMSLVHTPPGATAHQQQQVYLPSLESTPSASPEVPSFVHQSVLGTSSTASATLSGVQAPPEGEVSASQESVHAARLSDSSATLVPEGGSSSGSSSGSAHPQLPGNEPGRSPPRPGLLHSASESGFTTEALMSILEQQARGVSMGSIVDPTYAQQIHQLEDRLMVARSSFDDRESSLEAAIRSEEEKHQREIERFRKKMEEFDKQRAAIARQQNGESAVAYDANGGSPSALNESLRLLAQGESLANTSGQTPSAVRVECDGYVSLPSDGSEVKSCPPPSASASVPVSVSGSAAPEADSSTEGVAPPASVPVDELIPESYFTTCGTIGKTGTDATNATASQLASGHT</sequence>
<dbReference type="FunFam" id="1.10.510.10:FF:001565">
    <property type="entry name" value="WNK protein kinase"/>
    <property type="match status" value="1"/>
</dbReference>
<feature type="compositionally biased region" description="Low complexity" evidence="2">
    <location>
        <begin position="615"/>
        <end position="642"/>
    </location>
</feature>
<dbReference type="GO" id="GO:0005524">
    <property type="term" value="F:ATP binding"/>
    <property type="evidence" value="ECO:0007669"/>
    <property type="project" value="InterPro"/>
</dbReference>
<proteinExistence type="predicted"/>
<dbReference type="eggNOG" id="KOG0584">
    <property type="taxonomic scope" value="Eukaryota"/>
</dbReference>
<protein>
    <recommendedName>
        <fullName evidence="3">Protein kinase domain-containing protein</fullName>
    </recommendedName>
</protein>
<dbReference type="HOGENOM" id="CLU_009470_0_0_1"/>